<sequence>MNPKILRPKQAAAYCGFSVATLWAKTNPNNRRHDASFPKPFKLGNGRAVGILKDDLDAWIATQRQPENGETKQC</sequence>
<protein>
    <submittedName>
        <fullName evidence="1">Transcriptional regulator, AlpA family</fullName>
    </submittedName>
</protein>
<reference evidence="1" key="1">
    <citation type="submission" date="2009-04" db="EMBL/GenBank/DDBJ databases">
        <authorList>
            <person name="Weinstock G."/>
            <person name="Sodergren E."/>
            <person name="Clifton S."/>
            <person name="Fulton L."/>
            <person name="Fulton B."/>
            <person name="Courtney L."/>
            <person name="Fronick C."/>
            <person name="Harrison M."/>
            <person name="Strong C."/>
            <person name="Farmer C."/>
            <person name="Delahaunty K."/>
            <person name="Markovic C."/>
            <person name="Hall O."/>
            <person name="Minx P."/>
            <person name="Tomlinson C."/>
            <person name="Mitreva M."/>
            <person name="Nelson J."/>
            <person name="Hou S."/>
            <person name="Wollam A."/>
            <person name="Pepin K.H."/>
            <person name="Johnson M."/>
            <person name="Bhonagiri V."/>
            <person name="Nash W.E."/>
            <person name="Warren W."/>
            <person name="Chinwalla A."/>
            <person name="Mardis E.R."/>
            <person name="Wilson R.K."/>
        </authorList>
    </citation>
    <scope>NUCLEOTIDE SEQUENCE [LARGE SCALE GENOMIC DNA]</scope>
    <source>
        <strain evidence="1">ATCC 51147</strain>
    </source>
</reference>
<dbReference type="GeneID" id="84906044"/>
<dbReference type="RefSeq" id="WP_003796845.1">
    <property type="nucleotide sequence ID" value="NZ_GG665872.1"/>
</dbReference>
<evidence type="ECO:0000313" key="1">
    <source>
        <dbReference type="EMBL" id="EEP67737.1"/>
    </source>
</evidence>
<dbReference type="PANTHER" id="PTHR36154:SF1">
    <property type="entry name" value="DNA-BINDING TRANSCRIPTIONAL ACTIVATOR ALPA"/>
    <property type="match status" value="1"/>
</dbReference>
<proteinExistence type="predicted"/>
<dbReference type="Pfam" id="PF05930">
    <property type="entry name" value="Phage_AlpA"/>
    <property type="match status" value="1"/>
</dbReference>
<dbReference type="Proteomes" id="UP000003009">
    <property type="component" value="Unassembled WGS sequence"/>
</dbReference>
<evidence type="ECO:0000313" key="2">
    <source>
        <dbReference type="Proteomes" id="UP000003009"/>
    </source>
</evidence>
<dbReference type="AlphaFoldDB" id="C4GIW5"/>
<name>C4GIW5_9NEIS</name>
<dbReference type="STRING" id="629741.GCWU000324_01987"/>
<dbReference type="EMBL" id="ACJW02000003">
    <property type="protein sequence ID" value="EEP67737.1"/>
    <property type="molecule type" value="Genomic_DNA"/>
</dbReference>
<gene>
    <name evidence="1" type="ORF">GCWU000324_01987</name>
</gene>
<dbReference type="InterPro" id="IPR052931">
    <property type="entry name" value="Prophage_regulatory_activator"/>
</dbReference>
<organism evidence="1 2">
    <name type="scientific">Kingella oralis ATCC 51147</name>
    <dbReference type="NCBI Taxonomy" id="629741"/>
    <lineage>
        <taxon>Bacteria</taxon>
        <taxon>Pseudomonadati</taxon>
        <taxon>Pseudomonadota</taxon>
        <taxon>Betaproteobacteria</taxon>
        <taxon>Neisseriales</taxon>
        <taxon>Neisseriaceae</taxon>
        <taxon>Kingella</taxon>
    </lineage>
</organism>
<dbReference type="InterPro" id="IPR010260">
    <property type="entry name" value="AlpA"/>
</dbReference>
<dbReference type="PANTHER" id="PTHR36154">
    <property type="entry name" value="DNA-BINDING TRANSCRIPTIONAL ACTIVATOR ALPA"/>
    <property type="match status" value="1"/>
</dbReference>
<accession>C4GIW5</accession>
<dbReference type="OrthoDB" id="9182156at2"/>
<dbReference type="HOGENOM" id="CLU_140176_15_0_4"/>
<keyword evidence="2" id="KW-1185">Reference proteome</keyword>
<comment type="caution">
    <text evidence="1">The sequence shown here is derived from an EMBL/GenBank/DDBJ whole genome shotgun (WGS) entry which is preliminary data.</text>
</comment>